<dbReference type="GO" id="GO:0022857">
    <property type="term" value="F:transmembrane transporter activity"/>
    <property type="evidence" value="ECO:0007669"/>
    <property type="project" value="TreeGrafter"/>
</dbReference>
<dbReference type="Pfam" id="PF02687">
    <property type="entry name" value="FtsX"/>
    <property type="match status" value="1"/>
</dbReference>
<evidence type="ECO:0000256" key="1">
    <source>
        <dbReference type="ARBA" id="ARBA00004651"/>
    </source>
</evidence>
<evidence type="ECO:0000256" key="6">
    <source>
        <dbReference type="ARBA" id="ARBA00038076"/>
    </source>
</evidence>
<organism evidence="10">
    <name type="scientific">bioreactor metagenome</name>
    <dbReference type="NCBI Taxonomy" id="1076179"/>
    <lineage>
        <taxon>unclassified sequences</taxon>
        <taxon>metagenomes</taxon>
        <taxon>ecological metagenomes</taxon>
    </lineage>
</organism>
<dbReference type="PANTHER" id="PTHR30572:SF4">
    <property type="entry name" value="ABC TRANSPORTER PERMEASE YTRF"/>
    <property type="match status" value="1"/>
</dbReference>
<evidence type="ECO:0000256" key="2">
    <source>
        <dbReference type="ARBA" id="ARBA00022475"/>
    </source>
</evidence>
<evidence type="ECO:0000259" key="9">
    <source>
        <dbReference type="Pfam" id="PF12704"/>
    </source>
</evidence>
<feature type="transmembrane region" description="Helical" evidence="7">
    <location>
        <begin position="345"/>
        <end position="371"/>
    </location>
</feature>
<name>A0A644YPY1_9ZZZZ</name>
<gene>
    <name evidence="10" type="ORF">SDC9_76463</name>
</gene>
<comment type="caution">
    <text evidence="10">The sequence shown here is derived from an EMBL/GenBank/DDBJ whole genome shotgun (WGS) entry which is preliminary data.</text>
</comment>
<accession>A0A644YPY1</accession>
<evidence type="ECO:0008006" key="11">
    <source>
        <dbReference type="Google" id="ProtNLM"/>
    </source>
</evidence>
<keyword evidence="5 7" id="KW-0472">Membrane</keyword>
<evidence type="ECO:0000256" key="4">
    <source>
        <dbReference type="ARBA" id="ARBA00022989"/>
    </source>
</evidence>
<evidence type="ECO:0000256" key="3">
    <source>
        <dbReference type="ARBA" id="ARBA00022692"/>
    </source>
</evidence>
<protein>
    <recommendedName>
        <fullName evidence="11">Macrolide export ATP-binding/permease protein MacB</fullName>
    </recommendedName>
</protein>
<sequence length="424" mass="47122">MIMRMIKKSFKIRKKRMILTIISVVMGALLITSMLNVYLNIEQEMSKQLKAYGPNIVVTPKSDSLKMEVGGIPLKSSQSNSYLKEEELVRIKKIFWKYNIGDFTPILNFSTNLDGKDVPIIGIYFDKKVEVTGESFKFIETGMKKLYPWLEIEGNWINDEDNNSVMIGKELAEKFGVAVGSKVTVPYNEKSYSFTVEGIIKGGTTEEGTLYMPIKIAQQIIEKPGAVSKIEVSSYITPDDDFAKQDTSAMTKEEFEKWYCTPYIDSIAYQIQEVITDSKATPVAQVASAQGKFLKRITVMIFFIAIIATIISTLSVMATMTAAVFERRKEIGVMSAIGADRRQVLLLFLSETFVCGLLGGAIGYGIGMAISYALSNFIFNVTFAFNLFILPVALISAITIAIIGSYIPLKTALKVNPVVVIRGE</sequence>
<keyword evidence="4 7" id="KW-1133">Transmembrane helix</keyword>
<keyword evidence="3 7" id="KW-0812">Transmembrane</keyword>
<evidence type="ECO:0000313" key="10">
    <source>
        <dbReference type="EMBL" id="MPM29921.1"/>
    </source>
</evidence>
<dbReference type="PANTHER" id="PTHR30572">
    <property type="entry name" value="MEMBRANE COMPONENT OF TRANSPORTER-RELATED"/>
    <property type="match status" value="1"/>
</dbReference>
<dbReference type="InterPro" id="IPR003838">
    <property type="entry name" value="ABC3_permease_C"/>
</dbReference>
<feature type="domain" description="ABC3 transporter permease C-terminal" evidence="8">
    <location>
        <begin position="302"/>
        <end position="417"/>
    </location>
</feature>
<dbReference type="GO" id="GO:0005886">
    <property type="term" value="C:plasma membrane"/>
    <property type="evidence" value="ECO:0007669"/>
    <property type="project" value="UniProtKB-SubCell"/>
</dbReference>
<dbReference type="Pfam" id="PF12704">
    <property type="entry name" value="MacB_PCD"/>
    <property type="match status" value="1"/>
</dbReference>
<keyword evidence="2" id="KW-1003">Cell membrane</keyword>
<feature type="domain" description="MacB-like periplasmic core" evidence="9">
    <location>
        <begin position="18"/>
        <end position="231"/>
    </location>
</feature>
<dbReference type="AlphaFoldDB" id="A0A644YPY1"/>
<evidence type="ECO:0000259" key="8">
    <source>
        <dbReference type="Pfam" id="PF02687"/>
    </source>
</evidence>
<comment type="subcellular location">
    <subcellularLocation>
        <location evidence="1">Cell membrane</location>
        <topology evidence="1">Multi-pass membrane protein</topology>
    </subcellularLocation>
</comment>
<dbReference type="InterPro" id="IPR050250">
    <property type="entry name" value="Macrolide_Exporter_MacB"/>
</dbReference>
<proteinExistence type="inferred from homology"/>
<feature type="transmembrane region" description="Helical" evidence="7">
    <location>
        <begin position="299"/>
        <end position="325"/>
    </location>
</feature>
<reference evidence="10" key="1">
    <citation type="submission" date="2019-08" db="EMBL/GenBank/DDBJ databases">
        <authorList>
            <person name="Kucharzyk K."/>
            <person name="Murdoch R.W."/>
            <person name="Higgins S."/>
            <person name="Loffler F."/>
        </authorList>
    </citation>
    <scope>NUCLEOTIDE SEQUENCE</scope>
</reference>
<evidence type="ECO:0000256" key="5">
    <source>
        <dbReference type="ARBA" id="ARBA00023136"/>
    </source>
</evidence>
<dbReference type="InterPro" id="IPR025857">
    <property type="entry name" value="MacB_PCD"/>
</dbReference>
<comment type="similarity">
    <text evidence="6">Belongs to the ABC-4 integral membrane protein family.</text>
</comment>
<dbReference type="EMBL" id="VSSQ01005643">
    <property type="protein sequence ID" value="MPM29921.1"/>
    <property type="molecule type" value="Genomic_DNA"/>
</dbReference>
<evidence type="ECO:0000256" key="7">
    <source>
        <dbReference type="SAM" id="Phobius"/>
    </source>
</evidence>
<feature type="transmembrane region" description="Helical" evidence="7">
    <location>
        <begin position="383"/>
        <end position="407"/>
    </location>
</feature>